<dbReference type="InterPro" id="IPR037284">
    <property type="entry name" value="SUF_FeS_clus_asmbl_SufBD_sf"/>
</dbReference>
<protein>
    <submittedName>
        <fullName evidence="4">Iron-regulated ABC transporter permease protein SufD</fullName>
    </submittedName>
</protein>
<dbReference type="InterPro" id="IPR011542">
    <property type="entry name" value="SUF_FeS_clus_asmbl_SufD"/>
</dbReference>
<dbReference type="AlphaFoldDB" id="A0A4R3MAD5"/>
<dbReference type="Proteomes" id="UP000295525">
    <property type="component" value="Unassembled WGS sequence"/>
</dbReference>
<dbReference type="Pfam" id="PF19295">
    <property type="entry name" value="SufBD_N"/>
    <property type="match status" value="1"/>
</dbReference>
<dbReference type="GO" id="GO:0016226">
    <property type="term" value="P:iron-sulfur cluster assembly"/>
    <property type="evidence" value="ECO:0007669"/>
    <property type="project" value="InterPro"/>
</dbReference>
<evidence type="ECO:0000256" key="1">
    <source>
        <dbReference type="ARBA" id="ARBA00043967"/>
    </source>
</evidence>
<evidence type="ECO:0000259" key="3">
    <source>
        <dbReference type="Pfam" id="PF19295"/>
    </source>
</evidence>
<keyword evidence="5" id="KW-1185">Reference proteome</keyword>
<dbReference type="NCBIfam" id="TIGR01981">
    <property type="entry name" value="sufD"/>
    <property type="match status" value="1"/>
</dbReference>
<evidence type="ECO:0000259" key="2">
    <source>
        <dbReference type="Pfam" id="PF01458"/>
    </source>
</evidence>
<evidence type="ECO:0000313" key="5">
    <source>
        <dbReference type="Proteomes" id="UP000295525"/>
    </source>
</evidence>
<name>A0A4R3MAD5_9BURK</name>
<dbReference type="PANTHER" id="PTHR43575">
    <property type="entry name" value="PROTEIN ABCI7, CHLOROPLASTIC"/>
    <property type="match status" value="1"/>
</dbReference>
<reference evidence="4 5" key="1">
    <citation type="submission" date="2019-03" db="EMBL/GenBank/DDBJ databases">
        <title>Genomic Encyclopedia of Type Strains, Phase IV (KMG-IV): sequencing the most valuable type-strain genomes for metagenomic binning, comparative biology and taxonomic classification.</title>
        <authorList>
            <person name="Goeker M."/>
        </authorList>
    </citation>
    <scope>NUCLEOTIDE SEQUENCE [LARGE SCALE GENOMIC DNA]</scope>
    <source>
        <strain evidence="4 5">DSM 24591</strain>
    </source>
</reference>
<dbReference type="PANTHER" id="PTHR43575:SF1">
    <property type="entry name" value="PROTEIN ABCI7, CHLOROPLASTIC"/>
    <property type="match status" value="1"/>
</dbReference>
<feature type="domain" description="SUF system FeS cluster assembly SufBD core" evidence="2">
    <location>
        <begin position="169"/>
        <end position="400"/>
    </location>
</feature>
<evidence type="ECO:0000313" key="4">
    <source>
        <dbReference type="EMBL" id="TCT10440.1"/>
    </source>
</evidence>
<gene>
    <name evidence="4" type="ORF">EDC26_102400</name>
</gene>
<dbReference type="InterPro" id="IPR045595">
    <property type="entry name" value="SufBD_N"/>
</dbReference>
<dbReference type="InterPro" id="IPR055346">
    <property type="entry name" value="Fe-S_cluster_assembly_SufBD"/>
</dbReference>
<dbReference type="EMBL" id="SMAJ01000002">
    <property type="protein sequence ID" value="TCT10440.1"/>
    <property type="molecule type" value="Genomic_DNA"/>
</dbReference>
<organism evidence="4 5">
    <name type="scientific">Paralcaligenes ureilyticus</name>
    <dbReference type="NCBI Taxonomy" id="627131"/>
    <lineage>
        <taxon>Bacteria</taxon>
        <taxon>Pseudomonadati</taxon>
        <taxon>Pseudomonadota</taxon>
        <taxon>Betaproteobacteria</taxon>
        <taxon>Burkholderiales</taxon>
        <taxon>Alcaligenaceae</taxon>
        <taxon>Paralcaligenes</taxon>
    </lineage>
</organism>
<dbReference type="Pfam" id="PF01458">
    <property type="entry name" value="SUFBD_core"/>
    <property type="match status" value="1"/>
</dbReference>
<proteinExistence type="inferred from homology"/>
<feature type="domain" description="SUF system FeS cluster assembly SufBD N-terminal" evidence="3">
    <location>
        <begin position="1"/>
        <end position="165"/>
    </location>
</feature>
<dbReference type="SUPFAM" id="SSF101960">
    <property type="entry name" value="Stabilizer of iron transporter SufD"/>
    <property type="match status" value="1"/>
</dbReference>
<comment type="caution">
    <text evidence="4">The sequence shown here is derived from an EMBL/GenBank/DDBJ whole genome shotgun (WGS) entry which is preliminary data.</text>
</comment>
<dbReference type="RefSeq" id="WP_132580010.1">
    <property type="nucleotide sequence ID" value="NZ_SMAJ01000002.1"/>
</dbReference>
<dbReference type="InterPro" id="IPR000825">
    <property type="entry name" value="SUF_FeS_clus_asmbl_SufBD_core"/>
</dbReference>
<dbReference type="OrthoDB" id="9768262at2"/>
<comment type="similarity">
    <text evidence="1">Belongs to the iron-sulfur cluster assembly SufBD family.</text>
</comment>
<accession>A0A4R3MAD5</accession>
<sequence>MSAVQTWVDEFQRRAATLPGARAPWLSACRQRAIDRFAQQGWPHSKQENWHHTSLALLAQQTFETPQVQADSKALLDALRQGEEGHWLVFVDGRHASGLSQTGALPDGARIDTLAALLDGGDDDMQAFLGTDDDGASTQALNLALATDGAVIRLGAGVALDAPVHLVFIASAQGASFPRNLIIAAENSQATIVEHYLGAEGAVTFTNAVTRSHLGAGARITHAKLQEEGEQAFHLQAIETTQTKGSVFNSHALSFGARLARTDIGTRFDGDGCETLLNGLYYANGRRHVDHHTRIDHAKPHGTSREYYRGILDGSARGVFAGRIYVAEGADRTDAVQRSDNLLLSRMAEADTRPELEIYADDVKCAHGATVGQINEDSLFYLRTRGYDVAHARNLLTYAFAAEALARIPLEPLRRRAAKAIRARLPGGEMLEELA</sequence>